<keyword evidence="2" id="KW-0732">Signal</keyword>
<organism evidence="3 4">
    <name type="scientific">Salvia divinorum</name>
    <name type="common">Maria pastora</name>
    <name type="synonym">Diviner's sage</name>
    <dbReference type="NCBI Taxonomy" id="28513"/>
    <lineage>
        <taxon>Eukaryota</taxon>
        <taxon>Viridiplantae</taxon>
        <taxon>Streptophyta</taxon>
        <taxon>Embryophyta</taxon>
        <taxon>Tracheophyta</taxon>
        <taxon>Spermatophyta</taxon>
        <taxon>Magnoliopsida</taxon>
        <taxon>eudicotyledons</taxon>
        <taxon>Gunneridae</taxon>
        <taxon>Pentapetalae</taxon>
        <taxon>asterids</taxon>
        <taxon>lamiids</taxon>
        <taxon>Lamiales</taxon>
        <taxon>Lamiaceae</taxon>
        <taxon>Nepetoideae</taxon>
        <taxon>Mentheae</taxon>
        <taxon>Salviinae</taxon>
        <taxon>Salvia</taxon>
        <taxon>Salvia subgen. Calosphace</taxon>
    </lineage>
</organism>
<keyword evidence="4" id="KW-1185">Reference proteome</keyword>
<dbReference type="AlphaFoldDB" id="A0ABD1I234"/>
<gene>
    <name evidence="3" type="ORF">AAHA92_04944</name>
</gene>
<feature type="region of interest" description="Disordered" evidence="1">
    <location>
        <begin position="38"/>
        <end position="84"/>
    </location>
</feature>
<sequence>MAKMVVLVVATLLVFSALVPASLAQSIIGYPVIGGDLPKPGTSPPADSGNPYNRGCTEAEQCRGGTPSGRKLLTTLKNGVHESS</sequence>
<feature type="chain" id="PRO_5044744949" description="Rapid ALkalinization Factor" evidence="2">
    <location>
        <begin position="25"/>
        <end position="84"/>
    </location>
</feature>
<reference evidence="3 4" key="1">
    <citation type="submission" date="2024-06" db="EMBL/GenBank/DDBJ databases">
        <title>A chromosome level genome sequence of Diviner's sage (Salvia divinorum).</title>
        <authorList>
            <person name="Ford S.A."/>
            <person name="Ro D.-K."/>
            <person name="Ness R.W."/>
            <person name="Phillips M.A."/>
        </authorList>
    </citation>
    <scope>NUCLEOTIDE SEQUENCE [LARGE SCALE GENOMIC DNA]</scope>
    <source>
        <strain evidence="3">SAF-2024a</strain>
        <tissue evidence="3">Leaf</tissue>
    </source>
</reference>
<proteinExistence type="predicted"/>
<name>A0ABD1I234_SALDI</name>
<evidence type="ECO:0000313" key="4">
    <source>
        <dbReference type="Proteomes" id="UP001567538"/>
    </source>
</evidence>
<protein>
    <recommendedName>
        <fullName evidence="5">Rapid ALkalinization Factor</fullName>
    </recommendedName>
</protein>
<evidence type="ECO:0000256" key="2">
    <source>
        <dbReference type="SAM" id="SignalP"/>
    </source>
</evidence>
<evidence type="ECO:0000256" key="1">
    <source>
        <dbReference type="SAM" id="MobiDB-lite"/>
    </source>
</evidence>
<dbReference type="EMBL" id="JBEAFC010000003">
    <property type="protein sequence ID" value="KAL1562355.1"/>
    <property type="molecule type" value="Genomic_DNA"/>
</dbReference>
<accession>A0ABD1I234</accession>
<evidence type="ECO:0008006" key="5">
    <source>
        <dbReference type="Google" id="ProtNLM"/>
    </source>
</evidence>
<comment type="caution">
    <text evidence="3">The sequence shown here is derived from an EMBL/GenBank/DDBJ whole genome shotgun (WGS) entry which is preliminary data.</text>
</comment>
<evidence type="ECO:0000313" key="3">
    <source>
        <dbReference type="EMBL" id="KAL1562355.1"/>
    </source>
</evidence>
<feature type="signal peptide" evidence="2">
    <location>
        <begin position="1"/>
        <end position="24"/>
    </location>
</feature>
<dbReference type="Proteomes" id="UP001567538">
    <property type="component" value="Unassembled WGS sequence"/>
</dbReference>